<feature type="domain" description="Shedu protein SduA C-terminal" evidence="1">
    <location>
        <begin position="199"/>
        <end position="358"/>
    </location>
</feature>
<dbReference type="InterPro" id="IPR025359">
    <property type="entry name" value="SduA_C"/>
</dbReference>
<dbReference type="RefSeq" id="WP_236890066.1">
    <property type="nucleotide sequence ID" value="NZ_AP024488.1"/>
</dbReference>
<sequence>MEKLVLESTSIKTATSEPIELRVTDRIRLVFVPTIVNNDHDPNACVKGHFVYQKKLKAEQWEDIRDLKLTELRPSEGVKLELKSAELLQLLKTLGQLYRIHHRDGLPNGKIEYVKLSGALEGLCNSSNEDLKEFIELQSDNAVGMFKRIAKWLSNIEHSEKIVESLETLPPESLNQLNVVAGLSVLKQCLKTWESNRFSSDEEFWQKELTKNSFILSQVFSFPVVVVKDKAYVGGKSINNQGGNVVDFLYKNKFTNNAALIEIKTPSINLLGAKYRQTYNVSTELSGSVNQTLNYNSSLGQEYFSLVGYNTGMFSSFSPNCVVIIGNTQELNSPEKVKAFELYRNNLKNLKILTFDELFGRVENFIQILEQSN</sequence>
<accession>A0ABM7PN33</accession>
<keyword evidence="4" id="KW-1185">Reference proteome</keyword>
<evidence type="ECO:0000313" key="3">
    <source>
        <dbReference type="EMBL" id="BCS98681.1"/>
    </source>
</evidence>
<name>A0ABM7PN33_9BACT</name>
<dbReference type="Pfam" id="PF21407">
    <property type="entry name" value="SduA_N"/>
    <property type="match status" value="1"/>
</dbReference>
<evidence type="ECO:0008006" key="5">
    <source>
        <dbReference type="Google" id="ProtNLM"/>
    </source>
</evidence>
<reference evidence="3 4" key="1">
    <citation type="submission" date="2021-02" db="EMBL/GenBank/DDBJ databases">
        <title>Complete genome of Desulfoluna sp. strain ASN36.</title>
        <authorList>
            <person name="Takahashi A."/>
            <person name="Kojima H."/>
            <person name="Fukui M."/>
        </authorList>
    </citation>
    <scope>NUCLEOTIDE SEQUENCE [LARGE SCALE GENOMIC DNA]</scope>
    <source>
        <strain evidence="3 4">ASN36</strain>
    </source>
</reference>
<proteinExistence type="predicted"/>
<dbReference type="Pfam" id="PF14082">
    <property type="entry name" value="SduA_C"/>
    <property type="match status" value="1"/>
</dbReference>
<dbReference type="Proteomes" id="UP001320148">
    <property type="component" value="Chromosome"/>
</dbReference>
<organism evidence="3 4">
    <name type="scientific">Desulfoluna limicola</name>
    <dbReference type="NCBI Taxonomy" id="2810562"/>
    <lineage>
        <taxon>Bacteria</taxon>
        <taxon>Pseudomonadati</taxon>
        <taxon>Thermodesulfobacteriota</taxon>
        <taxon>Desulfobacteria</taxon>
        <taxon>Desulfobacterales</taxon>
        <taxon>Desulfolunaceae</taxon>
        <taxon>Desulfoluna</taxon>
    </lineage>
</organism>
<evidence type="ECO:0000259" key="1">
    <source>
        <dbReference type="Pfam" id="PF14082"/>
    </source>
</evidence>
<evidence type="ECO:0000259" key="2">
    <source>
        <dbReference type="Pfam" id="PF21407"/>
    </source>
</evidence>
<gene>
    <name evidence="3" type="ORF">DSLASN_43130</name>
</gene>
<evidence type="ECO:0000313" key="4">
    <source>
        <dbReference type="Proteomes" id="UP001320148"/>
    </source>
</evidence>
<dbReference type="InterPro" id="IPR048396">
    <property type="entry name" value="SduA_N"/>
</dbReference>
<feature type="domain" description="Shedu protein SduA N-terminal" evidence="2">
    <location>
        <begin position="8"/>
        <end position="109"/>
    </location>
</feature>
<protein>
    <recommendedName>
        <fullName evidence="5">DUF4263 domain-containing protein</fullName>
    </recommendedName>
</protein>
<dbReference type="EMBL" id="AP024488">
    <property type="protein sequence ID" value="BCS98681.1"/>
    <property type="molecule type" value="Genomic_DNA"/>
</dbReference>